<accession>A0A7W7SPJ4</accession>
<dbReference type="AlphaFoldDB" id="A0A7W7SPJ4"/>
<dbReference type="Proteomes" id="UP000578819">
    <property type="component" value="Unassembled WGS sequence"/>
</dbReference>
<organism evidence="2 3">
    <name type="scientific">Micromonospora polyrhachis</name>
    <dbReference type="NCBI Taxonomy" id="1282883"/>
    <lineage>
        <taxon>Bacteria</taxon>
        <taxon>Bacillati</taxon>
        <taxon>Actinomycetota</taxon>
        <taxon>Actinomycetes</taxon>
        <taxon>Micromonosporales</taxon>
        <taxon>Micromonosporaceae</taxon>
        <taxon>Micromonospora</taxon>
    </lineage>
</organism>
<keyword evidence="2" id="KW-0449">Lipoprotein</keyword>
<dbReference type="EMBL" id="JACHJW010000001">
    <property type="protein sequence ID" value="MBB4958589.1"/>
    <property type="molecule type" value="Genomic_DNA"/>
</dbReference>
<evidence type="ECO:0000313" key="2">
    <source>
        <dbReference type="EMBL" id="MBB4958589.1"/>
    </source>
</evidence>
<sequence>MPVWVLGVATTLLAGLSLLGLVLATRVRPTTPASRSVTRGCAFLFGGFATLSIWVAFDQWDARTHVIRAYSTTEIRYLALLVAFLLSLVGIAMLASPVVSRSRGR</sequence>
<comment type="caution">
    <text evidence="2">The sequence shown here is derived from an EMBL/GenBank/DDBJ whole genome shotgun (WGS) entry which is preliminary data.</text>
</comment>
<keyword evidence="2" id="KW-0808">Transferase</keyword>
<proteinExistence type="predicted"/>
<reference evidence="2 3" key="1">
    <citation type="submission" date="2020-08" db="EMBL/GenBank/DDBJ databases">
        <title>Sequencing the genomes of 1000 actinobacteria strains.</title>
        <authorList>
            <person name="Klenk H.-P."/>
        </authorList>
    </citation>
    <scope>NUCLEOTIDE SEQUENCE [LARGE SCALE GENOMIC DNA]</scope>
    <source>
        <strain evidence="2 3">DSM 45886</strain>
    </source>
</reference>
<keyword evidence="2" id="KW-0012">Acyltransferase</keyword>
<gene>
    <name evidence="2" type="ORF">FHR38_002322</name>
</gene>
<protein>
    <submittedName>
        <fullName evidence="2">Apolipoprotein N-acyltransferase</fullName>
    </submittedName>
</protein>
<feature type="transmembrane region" description="Helical" evidence="1">
    <location>
        <begin position="37"/>
        <end position="57"/>
    </location>
</feature>
<keyword evidence="1" id="KW-0812">Transmembrane</keyword>
<feature type="transmembrane region" description="Helical" evidence="1">
    <location>
        <begin position="77"/>
        <end position="99"/>
    </location>
</feature>
<keyword evidence="1" id="KW-0472">Membrane</keyword>
<evidence type="ECO:0000313" key="3">
    <source>
        <dbReference type="Proteomes" id="UP000578819"/>
    </source>
</evidence>
<evidence type="ECO:0000256" key="1">
    <source>
        <dbReference type="SAM" id="Phobius"/>
    </source>
</evidence>
<dbReference type="RefSeq" id="WP_184534654.1">
    <property type="nucleotide sequence ID" value="NZ_JACHJW010000001.1"/>
</dbReference>
<name>A0A7W7SPJ4_9ACTN</name>
<keyword evidence="1" id="KW-1133">Transmembrane helix</keyword>
<keyword evidence="3" id="KW-1185">Reference proteome</keyword>
<dbReference type="GO" id="GO:0016746">
    <property type="term" value="F:acyltransferase activity"/>
    <property type="evidence" value="ECO:0007669"/>
    <property type="project" value="UniProtKB-KW"/>
</dbReference>
<feature type="transmembrane region" description="Helical" evidence="1">
    <location>
        <begin position="6"/>
        <end position="25"/>
    </location>
</feature>